<gene>
    <name evidence="2" type="ORF">JGS22_022430</name>
</gene>
<reference evidence="2" key="1">
    <citation type="submission" date="2021-06" db="EMBL/GenBank/DDBJ databases">
        <title>Sequencing of actinobacteria type strains.</title>
        <authorList>
            <person name="Nguyen G.-S."/>
            <person name="Wentzel A."/>
        </authorList>
    </citation>
    <scope>NUCLEOTIDE SEQUENCE</scope>
    <source>
        <strain evidence="2">P38-E01</strain>
    </source>
</reference>
<feature type="compositionally biased region" description="Low complexity" evidence="1">
    <location>
        <begin position="84"/>
        <end position="96"/>
    </location>
</feature>
<accession>A0A949JHN4</accession>
<name>A0A949JHN4_9ACTN</name>
<dbReference type="EMBL" id="JAELVF020000003">
    <property type="protein sequence ID" value="MBU7600311.1"/>
    <property type="molecule type" value="Genomic_DNA"/>
</dbReference>
<organism evidence="2 3">
    <name type="scientific">Streptomyces tardus</name>
    <dbReference type="NCBI Taxonomy" id="2780544"/>
    <lineage>
        <taxon>Bacteria</taxon>
        <taxon>Bacillati</taxon>
        <taxon>Actinomycetota</taxon>
        <taxon>Actinomycetes</taxon>
        <taxon>Kitasatosporales</taxon>
        <taxon>Streptomycetaceae</taxon>
        <taxon>Streptomyces</taxon>
    </lineage>
</organism>
<sequence>MPLSSEEPQIHPSVPGPRQPAAPARTSQPTGVSGSAGPRPGPRPAPPRADRSRPGPSRPTTGARPAVGAAQTSERPGDPTADPASGASTGASTATAVRTDATETASTAKIELVDTTDAGAIDTADETVDRLLDLGRAPSDVLLLTTGDQHPWAQHELSFGDDAYWRQQAEGDDVFAAHASHAAQAVARPVVILAVNGGSDADVAGALPQALERATDELIVCGDPSRLRTLL</sequence>
<keyword evidence="3" id="KW-1185">Reference proteome</keyword>
<feature type="region of interest" description="Disordered" evidence="1">
    <location>
        <begin position="1"/>
        <end position="104"/>
    </location>
</feature>
<evidence type="ECO:0000256" key="1">
    <source>
        <dbReference type="SAM" id="MobiDB-lite"/>
    </source>
</evidence>
<protein>
    <submittedName>
        <fullName evidence="2">Uncharacterized protein</fullName>
    </submittedName>
</protein>
<dbReference type="Proteomes" id="UP000694501">
    <property type="component" value="Unassembled WGS sequence"/>
</dbReference>
<comment type="caution">
    <text evidence="2">The sequence shown here is derived from an EMBL/GenBank/DDBJ whole genome shotgun (WGS) entry which is preliminary data.</text>
</comment>
<proteinExistence type="predicted"/>
<evidence type="ECO:0000313" key="2">
    <source>
        <dbReference type="EMBL" id="MBU7600311.1"/>
    </source>
</evidence>
<evidence type="ECO:0000313" key="3">
    <source>
        <dbReference type="Proteomes" id="UP000694501"/>
    </source>
</evidence>
<dbReference type="RefSeq" id="WP_211038928.1">
    <property type="nucleotide sequence ID" value="NZ_JAELVF020000003.1"/>
</dbReference>
<dbReference type="AlphaFoldDB" id="A0A949JHN4"/>